<keyword evidence="1" id="KW-0812">Transmembrane</keyword>
<organism evidence="2 3">
    <name type="scientific">Brassica rapa subsp. trilocularis</name>
    <dbReference type="NCBI Taxonomy" id="1813537"/>
    <lineage>
        <taxon>Eukaryota</taxon>
        <taxon>Viridiplantae</taxon>
        <taxon>Streptophyta</taxon>
        <taxon>Embryophyta</taxon>
        <taxon>Tracheophyta</taxon>
        <taxon>Spermatophyta</taxon>
        <taxon>Magnoliopsida</taxon>
        <taxon>eudicotyledons</taxon>
        <taxon>Gunneridae</taxon>
        <taxon>Pentapetalae</taxon>
        <taxon>rosids</taxon>
        <taxon>malvids</taxon>
        <taxon>Brassicales</taxon>
        <taxon>Brassicaceae</taxon>
        <taxon>Brassiceae</taxon>
        <taxon>Brassica</taxon>
    </lineage>
</organism>
<dbReference type="PANTHER" id="PTHR21650">
    <property type="entry name" value="MEMBRALIN/KINETOCHORE PROTEIN NUF2"/>
    <property type="match status" value="1"/>
</dbReference>
<dbReference type="EMBL" id="JADBGQ010000008">
    <property type="protein sequence ID" value="KAG5384618.1"/>
    <property type="molecule type" value="Genomic_DNA"/>
</dbReference>
<feature type="transmembrane region" description="Helical" evidence="1">
    <location>
        <begin position="639"/>
        <end position="658"/>
    </location>
</feature>
<evidence type="ECO:0000256" key="1">
    <source>
        <dbReference type="SAM" id="Phobius"/>
    </source>
</evidence>
<evidence type="ECO:0000313" key="2">
    <source>
        <dbReference type="EMBL" id="KAG5384618.1"/>
    </source>
</evidence>
<evidence type="ECO:0000313" key="3">
    <source>
        <dbReference type="Proteomes" id="UP000823674"/>
    </source>
</evidence>
<accession>A0ABQ7LDG9</accession>
<sequence>MLFLLHNKCIKSFKLIVHGGWGIDGNGNLMDPEQTFIRVQERFSQILKPRVRAFLEYSFIFVAITLFCILVVMHANYFCSYEYCGAEAINMSHSTIFHLRGLLIRRVTHVALTGMPQVGDVCINLQWLERRTQEFEPTYLYTMENGYFLLPDEAKSWHNIRTANVSISARHPCFGNIWQQLTINRVVGYDTIIMNSLQNSAGQDYLVTKCGVLMMSLFVFFTTTMSVSFTLRETHTRMLKFTVQLQHHAQHRLPTFQLIFVHVIESLVFVPVCTHICNGPVPGPKILIKDWASLRPIWQRHRLCREFPETRNPSRRALSFSLAPSLSLSLPRDALSLLAVALSPRRHTLSLSSPAPCGGGGDQIPISSPLSHVSRSGSRSGLRWSVLNPSCSHALMSSTISNDQTDNYGYRRPAWWNPMYTRTQRTIKGKSPRGTCDIAITTRRFRCDKSGSARRTTLGYNGWEHTTSTTSRAMIGGSFIKEKMVRPKDEDMFEMQPPFCLIQKLKRSSAENSRRPETLAVELSLSLLRCLSLSRAMLSLSLPSLSLLAVACSLSPRRRRVVVVVTRSQSPLPCVLCLVSRSGSRSRLRWSVLNPSYSHALMLDEWITMHKNPHIVKWDLIMIGILFLLFEFYDDQLLAFMVLVLVWLCELFTLISLRTPISMKFFPRFFLLYFFVVHIYFFSYAYGFSYLALMTTAAFMQHLILYFWKRFELQHHAQHQLPTFQLIFVHVIESLVFVPVCTHICNGPVPGPKILIKDWASLRPIWQRHRVSLHLFYKKRCSLPFASYKNLTEALQRIPGDQKP</sequence>
<dbReference type="InterPro" id="IPR019144">
    <property type="entry name" value="Membralin"/>
</dbReference>
<dbReference type="Proteomes" id="UP000823674">
    <property type="component" value="Chromosome A09"/>
</dbReference>
<protein>
    <recommendedName>
        <fullName evidence="4">Piezo non-specific cation channel R-Ras-binding domain-containing protein</fullName>
    </recommendedName>
</protein>
<feature type="transmembrane region" description="Helical" evidence="1">
    <location>
        <begin position="615"/>
        <end position="633"/>
    </location>
</feature>
<keyword evidence="3" id="KW-1185">Reference proteome</keyword>
<evidence type="ECO:0008006" key="4">
    <source>
        <dbReference type="Google" id="ProtNLM"/>
    </source>
</evidence>
<keyword evidence="1" id="KW-1133">Transmembrane helix</keyword>
<keyword evidence="1" id="KW-0472">Membrane</keyword>
<reference evidence="2 3" key="1">
    <citation type="submission" date="2021-03" db="EMBL/GenBank/DDBJ databases">
        <authorList>
            <person name="King G.J."/>
            <person name="Bancroft I."/>
            <person name="Baten A."/>
            <person name="Bloomfield J."/>
            <person name="Borpatragohain P."/>
            <person name="He Z."/>
            <person name="Irish N."/>
            <person name="Irwin J."/>
            <person name="Liu K."/>
            <person name="Mauleon R.P."/>
            <person name="Moore J."/>
            <person name="Morris R."/>
            <person name="Ostergaard L."/>
            <person name="Wang B."/>
            <person name="Wells R."/>
        </authorList>
    </citation>
    <scope>NUCLEOTIDE SEQUENCE [LARGE SCALE GENOMIC DNA]</scope>
    <source>
        <strain evidence="2">R-o-18</strain>
        <tissue evidence="2">Leaf</tissue>
    </source>
</reference>
<comment type="caution">
    <text evidence="2">The sequence shown here is derived from an EMBL/GenBank/DDBJ whole genome shotgun (WGS) entry which is preliminary data.</text>
</comment>
<feature type="transmembrane region" description="Helical" evidence="1">
    <location>
        <begin position="212"/>
        <end position="232"/>
    </location>
</feature>
<gene>
    <name evidence="2" type="primary">A09g510720.1_BraROA</name>
    <name evidence="2" type="ORF">IGI04_036088</name>
</gene>
<proteinExistence type="predicted"/>
<dbReference type="PANTHER" id="PTHR21650:SF4">
    <property type="entry name" value="MEMBRALIN"/>
    <property type="match status" value="1"/>
</dbReference>
<feature type="transmembrane region" description="Helical" evidence="1">
    <location>
        <begin position="665"/>
        <end position="682"/>
    </location>
</feature>
<feature type="transmembrane region" description="Helical" evidence="1">
    <location>
        <begin position="54"/>
        <end position="75"/>
    </location>
</feature>
<dbReference type="Pfam" id="PF09746">
    <property type="entry name" value="Membralin"/>
    <property type="match status" value="1"/>
</dbReference>
<name>A0ABQ7LDG9_BRACM</name>